<keyword evidence="3" id="KW-1185">Reference proteome</keyword>
<dbReference type="STRING" id="1888892.BFL28_08765"/>
<gene>
    <name evidence="2" type="ORF">BFL28_08765</name>
</gene>
<feature type="chain" id="PRO_5009132282" evidence="1">
    <location>
        <begin position="42"/>
        <end position="125"/>
    </location>
</feature>
<organism evidence="2 3">
    <name type="scientific">Sphingomonas turrisvirgatae</name>
    <dbReference type="NCBI Taxonomy" id="1888892"/>
    <lineage>
        <taxon>Bacteria</taxon>
        <taxon>Pseudomonadati</taxon>
        <taxon>Pseudomonadota</taxon>
        <taxon>Alphaproteobacteria</taxon>
        <taxon>Sphingomonadales</taxon>
        <taxon>Sphingomonadaceae</taxon>
        <taxon>Sphingomonas</taxon>
    </lineage>
</organism>
<protein>
    <submittedName>
        <fullName evidence="2">Uncharacterized protein</fullName>
    </submittedName>
</protein>
<accession>A0A1E3M1A3</accession>
<evidence type="ECO:0000313" key="2">
    <source>
        <dbReference type="EMBL" id="ODP39711.1"/>
    </source>
</evidence>
<name>A0A1E3M1A3_9SPHN</name>
<evidence type="ECO:0000256" key="1">
    <source>
        <dbReference type="SAM" id="SignalP"/>
    </source>
</evidence>
<evidence type="ECO:0000313" key="3">
    <source>
        <dbReference type="Proteomes" id="UP000094487"/>
    </source>
</evidence>
<sequence>MRPSLTRGEARATNRPMARLFSLFAMLALSLSLTVGSVAHAQSSIACAEIAQAVDGDADASGDQMPGGCKKGCLHHASCHGHHVMVTSGDTAGRSTAIAEAQPFPRSEAALAGASTDPALRPPQA</sequence>
<proteinExistence type="predicted"/>
<reference evidence="2 3" key="1">
    <citation type="submission" date="2016-08" db="EMBL/GenBank/DDBJ databases">
        <title>Draft genome of the agarase producing Sphingomonas sp. MCT13.</title>
        <authorList>
            <person name="D'Andrea M.M."/>
            <person name="Rossolini G.M."/>
            <person name="Thaller M.C."/>
        </authorList>
    </citation>
    <scope>NUCLEOTIDE SEQUENCE [LARGE SCALE GENOMIC DNA]</scope>
    <source>
        <strain evidence="2 3">MCT13</strain>
    </source>
</reference>
<feature type="signal peptide" evidence="1">
    <location>
        <begin position="1"/>
        <end position="41"/>
    </location>
</feature>
<keyword evidence="1" id="KW-0732">Signal</keyword>
<dbReference type="EMBL" id="MDDS01000003">
    <property type="protein sequence ID" value="ODP39711.1"/>
    <property type="molecule type" value="Genomic_DNA"/>
</dbReference>
<comment type="caution">
    <text evidence="2">The sequence shown here is derived from an EMBL/GenBank/DDBJ whole genome shotgun (WGS) entry which is preliminary data.</text>
</comment>
<dbReference type="AlphaFoldDB" id="A0A1E3M1A3"/>
<dbReference type="Proteomes" id="UP000094487">
    <property type="component" value="Unassembled WGS sequence"/>
</dbReference>